<dbReference type="Proteomes" id="UP001187192">
    <property type="component" value="Unassembled WGS sequence"/>
</dbReference>
<proteinExistence type="predicted"/>
<sequence>MPRYQILTVRARIISRDGGTSSRGSGTSSDRRYLFGELVERSGDKLLDPRTYFVCGGDWEEERLEQAPPSPPVWFSVIDLSCAATGESQSSTLLIQPVTRQWWWLPIRNPPTVGNQLVNSPAVVVTDQNLTMINNQLVTIWSILQKRRVCGLSLVKPSAAAQPQRPVPVRPPPVPHRICSSSR</sequence>
<name>A0AA88AZE2_FICCA</name>
<keyword evidence="3" id="KW-1185">Reference proteome</keyword>
<feature type="compositionally biased region" description="Pro residues" evidence="1">
    <location>
        <begin position="165"/>
        <end position="175"/>
    </location>
</feature>
<dbReference type="EMBL" id="BTGU01000067">
    <property type="protein sequence ID" value="GMN56971.1"/>
    <property type="molecule type" value="Genomic_DNA"/>
</dbReference>
<feature type="region of interest" description="Disordered" evidence="1">
    <location>
        <begin position="161"/>
        <end position="183"/>
    </location>
</feature>
<evidence type="ECO:0000256" key="1">
    <source>
        <dbReference type="SAM" id="MobiDB-lite"/>
    </source>
</evidence>
<organism evidence="2 3">
    <name type="scientific">Ficus carica</name>
    <name type="common">Common fig</name>
    <dbReference type="NCBI Taxonomy" id="3494"/>
    <lineage>
        <taxon>Eukaryota</taxon>
        <taxon>Viridiplantae</taxon>
        <taxon>Streptophyta</taxon>
        <taxon>Embryophyta</taxon>
        <taxon>Tracheophyta</taxon>
        <taxon>Spermatophyta</taxon>
        <taxon>Magnoliopsida</taxon>
        <taxon>eudicotyledons</taxon>
        <taxon>Gunneridae</taxon>
        <taxon>Pentapetalae</taxon>
        <taxon>rosids</taxon>
        <taxon>fabids</taxon>
        <taxon>Rosales</taxon>
        <taxon>Moraceae</taxon>
        <taxon>Ficeae</taxon>
        <taxon>Ficus</taxon>
    </lineage>
</organism>
<accession>A0AA88AZE2</accession>
<gene>
    <name evidence="2" type="ORF">TIFTF001_026079</name>
</gene>
<evidence type="ECO:0000313" key="2">
    <source>
        <dbReference type="EMBL" id="GMN56971.1"/>
    </source>
</evidence>
<reference evidence="2" key="1">
    <citation type="submission" date="2023-07" db="EMBL/GenBank/DDBJ databases">
        <title>draft genome sequence of fig (Ficus carica).</title>
        <authorList>
            <person name="Takahashi T."/>
            <person name="Nishimura K."/>
        </authorList>
    </citation>
    <scope>NUCLEOTIDE SEQUENCE</scope>
</reference>
<dbReference type="AlphaFoldDB" id="A0AA88AZE2"/>
<comment type="caution">
    <text evidence="2">The sequence shown here is derived from an EMBL/GenBank/DDBJ whole genome shotgun (WGS) entry which is preliminary data.</text>
</comment>
<protein>
    <submittedName>
        <fullName evidence="2">Uncharacterized protein</fullName>
    </submittedName>
</protein>
<evidence type="ECO:0000313" key="3">
    <source>
        <dbReference type="Proteomes" id="UP001187192"/>
    </source>
</evidence>